<feature type="region of interest" description="Disordered" evidence="3">
    <location>
        <begin position="171"/>
        <end position="190"/>
    </location>
</feature>
<dbReference type="InterPro" id="IPR028124">
    <property type="entry name" value="SMAP_dom"/>
</dbReference>
<evidence type="ECO:0000256" key="3">
    <source>
        <dbReference type="SAM" id="MobiDB-lite"/>
    </source>
</evidence>
<evidence type="ECO:0000256" key="1">
    <source>
        <dbReference type="ARBA" id="ARBA00006502"/>
    </source>
</evidence>
<feature type="domain" description="Small acidic protein-like" evidence="4">
    <location>
        <begin position="101"/>
        <end position="169"/>
    </location>
</feature>
<feature type="compositionally biased region" description="Basic and acidic residues" evidence="3">
    <location>
        <begin position="172"/>
        <end position="190"/>
    </location>
</feature>
<proteinExistence type="inferred from homology"/>
<evidence type="ECO:0000313" key="5">
    <source>
        <dbReference type="EMBL" id="RNA37721.1"/>
    </source>
</evidence>
<dbReference type="STRING" id="10195.A0A3M7SPE3"/>
<sequence>MSAKKAEKKSIEDDVEESLPRKKSKKDKEHKKEIEREDEERIKKKAKKEKKKKEKKDKEHSKETEQTESSEVKGEKIVPKEQYLEDDKNKIEAEVHTANNWEEADLGNDQRKLKFLKLMGAFKHKSEKDVPQKHSREKNETQKIAEDLEKQFNEGISHKFKAKNHLGLGFHANEEPAKKLPENKRIVFDD</sequence>
<feature type="compositionally biased region" description="Basic residues" evidence="3">
    <location>
        <begin position="43"/>
        <end position="55"/>
    </location>
</feature>
<evidence type="ECO:0000256" key="2">
    <source>
        <dbReference type="ARBA" id="ARBA00016161"/>
    </source>
</evidence>
<dbReference type="AlphaFoldDB" id="A0A3M7SPE3"/>
<dbReference type="EMBL" id="REGN01000992">
    <property type="protein sequence ID" value="RNA37721.1"/>
    <property type="molecule type" value="Genomic_DNA"/>
</dbReference>
<reference evidence="5 6" key="1">
    <citation type="journal article" date="2018" name="Sci. Rep.">
        <title>Genomic signatures of local adaptation to the degree of environmental predictability in rotifers.</title>
        <authorList>
            <person name="Franch-Gras L."/>
            <person name="Hahn C."/>
            <person name="Garcia-Roger E.M."/>
            <person name="Carmona M.J."/>
            <person name="Serra M."/>
            <person name="Gomez A."/>
        </authorList>
    </citation>
    <scope>NUCLEOTIDE SEQUENCE [LARGE SCALE GENOMIC DNA]</scope>
    <source>
        <strain evidence="5">HYR1</strain>
    </source>
</reference>
<evidence type="ECO:0000259" key="4">
    <source>
        <dbReference type="Pfam" id="PF15477"/>
    </source>
</evidence>
<dbReference type="Pfam" id="PF15477">
    <property type="entry name" value="SMAP"/>
    <property type="match status" value="1"/>
</dbReference>
<gene>
    <name evidence="5" type="ORF">BpHYR1_018325</name>
</gene>
<dbReference type="PANTHER" id="PTHR22175:SF0">
    <property type="entry name" value="SMALL ACIDIC PROTEIN"/>
    <property type="match status" value="1"/>
</dbReference>
<evidence type="ECO:0000313" key="6">
    <source>
        <dbReference type="Proteomes" id="UP000276133"/>
    </source>
</evidence>
<dbReference type="Proteomes" id="UP000276133">
    <property type="component" value="Unassembled WGS sequence"/>
</dbReference>
<dbReference type="OrthoDB" id="10066125at2759"/>
<organism evidence="5 6">
    <name type="scientific">Brachionus plicatilis</name>
    <name type="common">Marine rotifer</name>
    <name type="synonym">Brachionus muelleri</name>
    <dbReference type="NCBI Taxonomy" id="10195"/>
    <lineage>
        <taxon>Eukaryota</taxon>
        <taxon>Metazoa</taxon>
        <taxon>Spiralia</taxon>
        <taxon>Gnathifera</taxon>
        <taxon>Rotifera</taxon>
        <taxon>Eurotatoria</taxon>
        <taxon>Monogononta</taxon>
        <taxon>Pseudotrocha</taxon>
        <taxon>Ploima</taxon>
        <taxon>Brachionidae</taxon>
        <taxon>Brachionus</taxon>
    </lineage>
</organism>
<dbReference type="InterPro" id="IPR026714">
    <property type="entry name" value="SMAP"/>
</dbReference>
<feature type="region of interest" description="Disordered" evidence="3">
    <location>
        <begin position="1"/>
        <end position="85"/>
    </location>
</feature>
<comment type="caution">
    <text evidence="5">The sequence shown here is derived from an EMBL/GenBank/DDBJ whole genome shotgun (WGS) entry which is preliminary data.</text>
</comment>
<name>A0A3M7SPE3_BRAPC</name>
<feature type="compositionally biased region" description="Basic and acidic residues" evidence="3">
    <location>
        <begin position="26"/>
        <end position="42"/>
    </location>
</feature>
<accession>A0A3M7SPE3</accession>
<feature type="compositionally biased region" description="Basic and acidic residues" evidence="3">
    <location>
        <begin position="1"/>
        <end position="12"/>
    </location>
</feature>
<dbReference type="PANTHER" id="PTHR22175">
    <property type="entry name" value="SMALL ACIDIC PROTEIN-RELATED"/>
    <property type="match status" value="1"/>
</dbReference>
<comment type="similarity">
    <text evidence="1">Belongs to the SMAP family.</text>
</comment>
<feature type="compositionally biased region" description="Basic and acidic residues" evidence="3">
    <location>
        <begin position="56"/>
        <end position="85"/>
    </location>
</feature>
<keyword evidence="6" id="KW-1185">Reference proteome</keyword>
<protein>
    <recommendedName>
        <fullName evidence="2">Small acidic protein</fullName>
    </recommendedName>
</protein>